<dbReference type="AlphaFoldDB" id="A0A9N9A2Z8"/>
<dbReference type="EMBL" id="CAJVQA010001520">
    <property type="protein sequence ID" value="CAG8517290.1"/>
    <property type="molecule type" value="Genomic_DNA"/>
</dbReference>
<accession>A0A9N9A2Z8</accession>
<protein>
    <submittedName>
        <fullName evidence="1">16601_t:CDS:1</fullName>
    </submittedName>
</protein>
<dbReference type="OrthoDB" id="2413944at2759"/>
<evidence type="ECO:0000313" key="2">
    <source>
        <dbReference type="Proteomes" id="UP000789759"/>
    </source>
</evidence>
<evidence type="ECO:0000313" key="1">
    <source>
        <dbReference type="EMBL" id="CAG8517290.1"/>
    </source>
</evidence>
<dbReference type="Proteomes" id="UP000789759">
    <property type="component" value="Unassembled WGS sequence"/>
</dbReference>
<organism evidence="1 2">
    <name type="scientific">Cetraspora pellucida</name>
    <dbReference type="NCBI Taxonomy" id="1433469"/>
    <lineage>
        <taxon>Eukaryota</taxon>
        <taxon>Fungi</taxon>
        <taxon>Fungi incertae sedis</taxon>
        <taxon>Mucoromycota</taxon>
        <taxon>Glomeromycotina</taxon>
        <taxon>Glomeromycetes</taxon>
        <taxon>Diversisporales</taxon>
        <taxon>Gigasporaceae</taxon>
        <taxon>Cetraspora</taxon>
    </lineage>
</organism>
<sequence length="108" mass="13113">MDTIYTLVFSIFLETYSKIYSLAEDFNQLKTFYQTNHDYELKETFETKESSFENVKISNLQDDKEIQQEMQQFDNQILMPLQIEQFRKIFAQHTIKESNEEQETNELF</sequence>
<keyword evidence="2" id="KW-1185">Reference proteome</keyword>
<name>A0A9N9A2Z8_9GLOM</name>
<proteinExistence type="predicted"/>
<reference evidence="1" key="1">
    <citation type="submission" date="2021-06" db="EMBL/GenBank/DDBJ databases">
        <authorList>
            <person name="Kallberg Y."/>
            <person name="Tangrot J."/>
            <person name="Rosling A."/>
        </authorList>
    </citation>
    <scope>NUCLEOTIDE SEQUENCE</scope>
    <source>
        <strain evidence="1">FL966</strain>
    </source>
</reference>
<gene>
    <name evidence="1" type="ORF">CPELLU_LOCUS3211</name>
</gene>
<comment type="caution">
    <text evidence="1">The sequence shown here is derived from an EMBL/GenBank/DDBJ whole genome shotgun (WGS) entry which is preliminary data.</text>
</comment>